<accession>A0A5B9VWB1</accession>
<evidence type="ECO:0000259" key="1">
    <source>
        <dbReference type="Pfam" id="PF12034"/>
    </source>
</evidence>
<reference evidence="2 3" key="1">
    <citation type="submission" date="2019-08" db="EMBL/GenBank/DDBJ databases">
        <title>Deep-cultivation of Planctomycetes and their phenomic and genomic characterization uncovers novel biology.</title>
        <authorList>
            <person name="Wiegand S."/>
            <person name="Jogler M."/>
            <person name="Boedeker C."/>
            <person name="Pinto D."/>
            <person name="Vollmers J."/>
            <person name="Rivas-Marin E."/>
            <person name="Kohn T."/>
            <person name="Peeters S.H."/>
            <person name="Heuer A."/>
            <person name="Rast P."/>
            <person name="Oberbeckmann S."/>
            <person name="Bunk B."/>
            <person name="Jeske O."/>
            <person name="Meyerdierks A."/>
            <person name="Storesund J.E."/>
            <person name="Kallscheuer N."/>
            <person name="Luecker S."/>
            <person name="Lage O.M."/>
            <person name="Pohl T."/>
            <person name="Merkel B.J."/>
            <person name="Hornburger P."/>
            <person name="Mueller R.-W."/>
            <person name="Bruemmer F."/>
            <person name="Labrenz M."/>
            <person name="Spormann A.M."/>
            <person name="Op den Camp H."/>
            <person name="Overmann J."/>
            <person name="Amann R."/>
            <person name="Jetten M.S.M."/>
            <person name="Mascher T."/>
            <person name="Medema M.H."/>
            <person name="Devos D.P."/>
            <person name="Kaster A.-K."/>
            <person name="Ovreas L."/>
            <person name="Rohde M."/>
            <person name="Galperin M.Y."/>
            <person name="Jogler C."/>
        </authorList>
    </citation>
    <scope>NUCLEOTIDE SEQUENCE [LARGE SCALE GENOMIC DNA]</scope>
    <source>
        <strain evidence="2 3">OJF2</strain>
    </source>
</reference>
<feature type="domain" description="Uncharacterized protein YfbK C-terminal" evidence="1">
    <location>
        <begin position="5"/>
        <end position="74"/>
    </location>
</feature>
<evidence type="ECO:0000313" key="2">
    <source>
        <dbReference type="EMBL" id="QEH32746.1"/>
    </source>
</evidence>
<dbReference type="InterPro" id="IPR021908">
    <property type="entry name" value="YfbK_C"/>
</dbReference>
<name>A0A5B9VWB1_9BACT</name>
<dbReference type="Proteomes" id="UP000324233">
    <property type="component" value="Chromosome"/>
</dbReference>
<dbReference type="Pfam" id="PF12034">
    <property type="entry name" value="YfbK_C"/>
    <property type="match status" value="1"/>
</dbReference>
<dbReference type="EMBL" id="CP042997">
    <property type="protein sequence ID" value="QEH32746.1"/>
    <property type="molecule type" value="Genomic_DNA"/>
</dbReference>
<gene>
    <name evidence="2" type="ORF">OJF2_12250</name>
</gene>
<protein>
    <recommendedName>
        <fullName evidence="1">Uncharacterized protein YfbK C-terminal domain-containing protein</fullName>
    </recommendedName>
</protein>
<dbReference type="AlphaFoldDB" id="A0A5B9VWB1"/>
<evidence type="ECO:0000313" key="3">
    <source>
        <dbReference type="Proteomes" id="UP000324233"/>
    </source>
</evidence>
<organism evidence="2 3">
    <name type="scientific">Aquisphaera giovannonii</name>
    <dbReference type="NCBI Taxonomy" id="406548"/>
    <lineage>
        <taxon>Bacteria</taxon>
        <taxon>Pseudomonadati</taxon>
        <taxon>Planctomycetota</taxon>
        <taxon>Planctomycetia</taxon>
        <taxon>Isosphaerales</taxon>
        <taxon>Isosphaeraceae</taxon>
        <taxon>Aquisphaera</taxon>
    </lineage>
</organism>
<sequence length="77" mass="8050">MKGGVVDDGTPAESASRDLRFAAAVAGFGMLLRDSPHKGDMTFARVEDLAAPAVGDDPGGYRGEFLDLVRSARALAR</sequence>
<keyword evidence="3" id="KW-1185">Reference proteome</keyword>
<proteinExistence type="predicted"/>
<dbReference type="KEGG" id="agv:OJF2_12250"/>